<comment type="cofactor">
    <cofactor evidence="6">
        <name>Zn(2+)</name>
        <dbReference type="ChEBI" id="CHEBI:29105"/>
    </cofactor>
</comment>
<dbReference type="eggNOG" id="KOG3908">
    <property type="taxonomic scope" value="Eukaryota"/>
</dbReference>
<keyword evidence="3 6" id="KW-0819">tRNA processing</keyword>
<evidence type="ECO:0000256" key="6">
    <source>
        <dbReference type="HAMAP-Rule" id="MF_03218"/>
    </source>
</evidence>
<dbReference type="PANTHER" id="PTHR43530">
    <property type="entry name" value="QUEUINE TRNA-RIBOSYLTRANSFERASE CATALYTIC SUBUNIT 1"/>
    <property type="match status" value="1"/>
</dbReference>
<dbReference type="InterPro" id="IPR004803">
    <property type="entry name" value="TGT"/>
</dbReference>
<dbReference type="Ensembl" id="ENSCSAVT00000015121.1">
    <property type="protein sequence ID" value="ENSCSAVP00000014947.1"/>
    <property type="gene ID" value="ENSCSAVG00000008757.1"/>
</dbReference>
<dbReference type="STRING" id="51511.ENSCSAVP00000014947"/>
<feature type="binding site" evidence="6">
    <location>
        <position position="215"/>
    </location>
    <ligand>
        <name>substrate</name>
    </ligand>
</feature>
<dbReference type="GeneTree" id="ENSGT00530000063679"/>
<keyword evidence="4 6" id="KW-0479">Metal-binding</keyword>
<feature type="binding site" evidence="6">
    <location>
        <position position="305"/>
    </location>
    <ligand>
        <name>Zn(2+)</name>
        <dbReference type="ChEBI" id="CHEBI:29105"/>
    </ligand>
</feature>
<dbReference type="OMA" id="IDLFDCV"/>
<evidence type="ECO:0000256" key="1">
    <source>
        <dbReference type="ARBA" id="ARBA00022676"/>
    </source>
</evidence>
<comment type="function">
    <text evidence="6">Catalytic subunit of the queuine tRNA-ribosyltransferase (TGT) that catalyzes the base-exchange of a guanine (G) residue with queuine (Q) at position 34 (anticodon wobble position) in tRNAs with GU(N) anticodons (tRNA-Asp, -Asn, -His and -Tyr), resulting in the hypermodified nucleoside queuosine (7-(((4,5-cis-dihydroxy-2-cyclopenten-1-yl)amino)methyl)-7-deazaguanosine). Catalysis occurs through a double-displacement mechanism. The nucleophile active site attacks the C1' of nucleotide 34 to detach the guanine base from the RNA, forming a covalent enzyme-RNA intermediate. The proton acceptor active site deprotonates the incoming queuine, allowing a nucleophilic attack on the C1' of the ribose to form the product.</text>
</comment>
<feature type="binding site" evidence="6">
    <location>
        <begin position="91"/>
        <end position="95"/>
    </location>
    <ligand>
        <name>substrate</name>
    </ligand>
</feature>
<protein>
    <recommendedName>
        <fullName evidence="6">Queuine tRNA-ribosyltransferase catalytic subunit 1</fullName>
        <ecNumber evidence="6">2.4.2.64</ecNumber>
    </recommendedName>
    <alternativeName>
        <fullName evidence="6">Guanine insertion enzyme</fullName>
    </alternativeName>
    <alternativeName>
        <fullName evidence="6">tRNA-guanine transglycosylase</fullName>
    </alternativeName>
</protein>
<keyword evidence="9" id="KW-1185">Reference proteome</keyword>
<feature type="binding site" evidence="6">
    <location>
        <position position="188"/>
    </location>
    <ligand>
        <name>substrate</name>
    </ligand>
</feature>
<accession>H2ZBI2</accession>
<evidence type="ECO:0000259" key="7">
    <source>
        <dbReference type="Pfam" id="PF01702"/>
    </source>
</evidence>
<comment type="catalytic activity">
    <reaction evidence="6">
        <text>guanosine(34) in tRNA + queuine = queuosine(34) in tRNA + guanine</text>
        <dbReference type="Rhea" id="RHEA:16633"/>
        <dbReference type="Rhea" id="RHEA-COMP:10341"/>
        <dbReference type="Rhea" id="RHEA-COMP:18571"/>
        <dbReference type="ChEBI" id="CHEBI:16235"/>
        <dbReference type="ChEBI" id="CHEBI:17433"/>
        <dbReference type="ChEBI" id="CHEBI:74269"/>
        <dbReference type="ChEBI" id="CHEBI:194431"/>
        <dbReference type="EC" id="2.4.2.64"/>
    </reaction>
</comment>
<dbReference type="Pfam" id="PF01702">
    <property type="entry name" value="TGT"/>
    <property type="match status" value="1"/>
</dbReference>
<dbReference type="Gene3D" id="3.20.20.105">
    <property type="entry name" value="Queuine tRNA-ribosyltransferase-like"/>
    <property type="match status" value="1"/>
</dbReference>
<dbReference type="FunCoup" id="H2ZBI2">
    <property type="interactions" value="143"/>
</dbReference>
<dbReference type="NCBIfam" id="TIGR00430">
    <property type="entry name" value="Q_tRNA_tgt"/>
    <property type="match status" value="1"/>
</dbReference>
<reference evidence="8" key="2">
    <citation type="submission" date="2025-08" db="UniProtKB">
        <authorList>
            <consortium name="Ensembl"/>
        </authorList>
    </citation>
    <scope>IDENTIFICATION</scope>
</reference>
<keyword evidence="6" id="KW-0963">Cytoplasm</keyword>
<dbReference type="HOGENOM" id="CLU_022060_0_1_1"/>
<reference evidence="9" key="1">
    <citation type="submission" date="2003-08" db="EMBL/GenBank/DDBJ databases">
        <authorList>
            <person name="Birren B."/>
            <person name="Nusbaum C."/>
            <person name="Abebe A."/>
            <person name="Abouelleil A."/>
            <person name="Adekoya E."/>
            <person name="Ait-zahra M."/>
            <person name="Allen N."/>
            <person name="Allen T."/>
            <person name="An P."/>
            <person name="Anderson M."/>
            <person name="Anderson S."/>
            <person name="Arachchi H."/>
            <person name="Armbruster J."/>
            <person name="Bachantsang P."/>
            <person name="Baldwin J."/>
            <person name="Barry A."/>
            <person name="Bayul T."/>
            <person name="Blitshsteyn B."/>
            <person name="Bloom T."/>
            <person name="Blye J."/>
            <person name="Boguslavskiy L."/>
            <person name="Borowsky M."/>
            <person name="Boukhgalter B."/>
            <person name="Brunache A."/>
            <person name="Butler J."/>
            <person name="Calixte N."/>
            <person name="Calvo S."/>
            <person name="Camarata J."/>
            <person name="Campo K."/>
            <person name="Chang J."/>
            <person name="Cheshatsang Y."/>
            <person name="Citroen M."/>
            <person name="Collymore A."/>
            <person name="Considine T."/>
            <person name="Cook A."/>
            <person name="Cooke P."/>
            <person name="Corum B."/>
            <person name="Cuomo C."/>
            <person name="David R."/>
            <person name="Dawoe T."/>
            <person name="Degray S."/>
            <person name="Dodge S."/>
            <person name="Dooley K."/>
            <person name="Dorje P."/>
            <person name="Dorjee K."/>
            <person name="Dorris L."/>
            <person name="Duffey N."/>
            <person name="Dupes A."/>
            <person name="Elkins T."/>
            <person name="Engels R."/>
            <person name="Erickson J."/>
            <person name="Farina A."/>
            <person name="Faro S."/>
            <person name="Ferreira P."/>
            <person name="Fischer H."/>
            <person name="Fitzgerald M."/>
            <person name="Foley K."/>
            <person name="Gage D."/>
            <person name="Galagan J."/>
            <person name="Gearin G."/>
            <person name="Gnerre S."/>
            <person name="Gnirke A."/>
            <person name="Goyette A."/>
            <person name="Graham J."/>
            <person name="Grandbois E."/>
            <person name="Gyaltsen K."/>
            <person name="Hafez N."/>
            <person name="Hagopian D."/>
            <person name="Hagos B."/>
            <person name="Hall J."/>
            <person name="Hatcher B."/>
            <person name="Heller A."/>
            <person name="Higgins H."/>
            <person name="Honan T."/>
            <person name="Horn A."/>
            <person name="Houde N."/>
            <person name="Hughes L."/>
            <person name="Hulme W."/>
            <person name="Husby E."/>
            <person name="Iliev I."/>
            <person name="Jaffe D."/>
            <person name="Jones C."/>
            <person name="Kamal M."/>
            <person name="Kamat A."/>
            <person name="Kamvysselis M."/>
            <person name="Karlsson E."/>
            <person name="Kells C."/>
            <person name="Kieu A."/>
            <person name="Kisner P."/>
            <person name="Kodira C."/>
            <person name="Kulbokas E."/>
            <person name="Labutti K."/>
            <person name="Lama D."/>
            <person name="Landers T."/>
            <person name="Leger J."/>
            <person name="Levine S."/>
            <person name="Lewis D."/>
            <person name="Lewis T."/>
            <person name="Lindblad-toh K."/>
            <person name="Liu X."/>
            <person name="Lokyitsang T."/>
            <person name="Lokyitsang Y."/>
            <person name="Lucien O."/>
            <person name="Lui A."/>
            <person name="Ma L.J."/>
            <person name="Mabbitt R."/>
            <person name="Macdonald J."/>
            <person name="Maclean C."/>
            <person name="Major J."/>
            <person name="Manning J."/>
            <person name="Marabella R."/>
            <person name="Maru K."/>
            <person name="Matthews C."/>
            <person name="Mauceli E."/>
            <person name="Mccarthy M."/>
            <person name="Mcdonough S."/>
            <person name="Mcghee T."/>
            <person name="Meldrim J."/>
            <person name="Meneus L."/>
            <person name="Mesirov J."/>
            <person name="Mihalev A."/>
            <person name="Mihova T."/>
            <person name="Mikkelsen T."/>
            <person name="Mlenga V."/>
            <person name="Moru K."/>
            <person name="Mozes J."/>
            <person name="Mulrain L."/>
            <person name="Munson G."/>
            <person name="Naylor J."/>
            <person name="Newes C."/>
            <person name="Nguyen C."/>
            <person name="Nguyen N."/>
            <person name="Nguyen T."/>
            <person name="Nicol R."/>
            <person name="Nielsen C."/>
            <person name="Nizzari M."/>
            <person name="Norbu C."/>
            <person name="Norbu N."/>
            <person name="O'donnell P."/>
            <person name="Okoawo O."/>
            <person name="O'leary S."/>
            <person name="Omotosho B."/>
            <person name="O'neill K."/>
            <person name="Osman S."/>
            <person name="Parker S."/>
            <person name="Perrin D."/>
            <person name="Phunkhang P."/>
            <person name="Piqani B."/>
            <person name="Purcell S."/>
            <person name="Rachupka T."/>
            <person name="Ramasamy U."/>
            <person name="Rameau R."/>
            <person name="Ray V."/>
            <person name="Raymond C."/>
            <person name="Retta R."/>
            <person name="Richardson S."/>
            <person name="Rise C."/>
            <person name="Rodriguez J."/>
            <person name="Rogers J."/>
            <person name="Rogov P."/>
            <person name="Rutman M."/>
            <person name="Schupbach R."/>
            <person name="Seaman C."/>
            <person name="Settipalli S."/>
            <person name="Sharpe T."/>
            <person name="Sheridan J."/>
            <person name="Sherpa N."/>
            <person name="Shi J."/>
            <person name="Smirnov S."/>
            <person name="Smith C."/>
            <person name="Sougnez C."/>
            <person name="Spencer B."/>
            <person name="Stalker J."/>
            <person name="Stange-thomann N."/>
            <person name="Stavropoulos S."/>
            <person name="Stetson K."/>
            <person name="Stone C."/>
            <person name="Stone S."/>
            <person name="Stubbs M."/>
            <person name="Talamas J."/>
            <person name="Tchuinga P."/>
            <person name="Tenzing P."/>
            <person name="Tesfaye S."/>
            <person name="Theodore J."/>
            <person name="Thoulutsang Y."/>
            <person name="Topham K."/>
            <person name="Towey S."/>
            <person name="Tsamla T."/>
            <person name="Tsomo N."/>
            <person name="Vallee D."/>
            <person name="Vassiliev H."/>
            <person name="Venkataraman V."/>
            <person name="Vinson J."/>
            <person name="Vo A."/>
            <person name="Wade C."/>
            <person name="Wang S."/>
            <person name="Wangchuk T."/>
            <person name="Wangdi T."/>
            <person name="Whittaker C."/>
            <person name="Wilkinson J."/>
            <person name="Wu Y."/>
            <person name="Wyman D."/>
            <person name="Yadav S."/>
            <person name="Yang S."/>
            <person name="Yang X."/>
            <person name="Yeager S."/>
            <person name="Yee E."/>
            <person name="Young G."/>
            <person name="Zainoun J."/>
            <person name="Zembeck L."/>
            <person name="Zimmer A."/>
            <person name="Zody M."/>
            <person name="Lander E."/>
        </authorList>
    </citation>
    <scope>NUCLEOTIDE SEQUENCE [LARGE SCALE GENOMIC DNA]</scope>
</reference>
<evidence type="ECO:0000256" key="2">
    <source>
        <dbReference type="ARBA" id="ARBA00022679"/>
    </source>
</evidence>
<dbReference type="GO" id="GO:0005829">
    <property type="term" value="C:cytosol"/>
    <property type="evidence" value="ECO:0007669"/>
    <property type="project" value="TreeGrafter"/>
</dbReference>
<dbReference type="InParanoid" id="H2ZBI2"/>
<keyword evidence="1 6" id="KW-0328">Glycosyltransferase</keyword>
<keyword evidence="5 6" id="KW-0862">Zinc</keyword>
<name>H2ZBI2_CIOSA</name>
<dbReference type="AlphaFoldDB" id="H2ZBI2"/>
<dbReference type="HAMAP" id="MF_00168">
    <property type="entry name" value="Q_tRNA_Tgt"/>
    <property type="match status" value="1"/>
</dbReference>
<comment type="subunit">
    <text evidence="6">Heterodimer of a catalytic subunit and an accessory subunit.</text>
</comment>
<organism evidence="8 9">
    <name type="scientific">Ciona savignyi</name>
    <name type="common">Pacific transparent sea squirt</name>
    <dbReference type="NCBI Taxonomy" id="51511"/>
    <lineage>
        <taxon>Eukaryota</taxon>
        <taxon>Metazoa</taxon>
        <taxon>Chordata</taxon>
        <taxon>Tunicata</taxon>
        <taxon>Ascidiacea</taxon>
        <taxon>Phlebobranchia</taxon>
        <taxon>Cionidae</taxon>
        <taxon>Ciona</taxon>
    </lineage>
</organism>
<dbReference type="EC" id="2.4.2.64" evidence="6"/>
<feature type="binding site" evidence="6">
    <location>
        <position position="334"/>
    </location>
    <ligand>
        <name>Zn(2+)</name>
        <dbReference type="ChEBI" id="CHEBI:29105"/>
    </ligand>
</feature>
<dbReference type="InterPro" id="IPR036511">
    <property type="entry name" value="TGT-like_sf"/>
</dbReference>
<feature type="region of interest" description="RNA binding; important for wobble base 34 recognition" evidence="6">
    <location>
        <begin position="270"/>
        <end position="274"/>
    </location>
</feature>
<feature type="binding site" evidence="6">
    <location>
        <position position="145"/>
    </location>
    <ligand>
        <name>substrate</name>
    </ligand>
</feature>
<feature type="region of interest" description="RNA binding" evidence="6">
    <location>
        <begin position="246"/>
        <end position="252"/>
    </location>
</feature>
<evidence type="ECO:0000313" key="8">
    <source>
        <dbReference type="Ensembl" id="ENSCSAVP00000014947.1"/>
    </source>
</evidence>
<dbReference type="NCBIfam" id="TIGR00449">
    <property type="entry name" value="tgt_general"/>
    <property type="match status" value="1"/>
</dbReference>
<evidence type="ECO:0000256" key="3">
    <source>
        <dbReference type="ARBA" id="ARBA00022694"/>
    </source>
</evidence>
<comment type="subcellular location">
    <subcellularLocation>
        <location evidence="6">Cytoplasm</location>
    </subcellularLocation>
</comment>
<evidence type="ECO:0000313" key="9">
    <source>
        <dbReference type="Proteomes" id="UP000007875"/>
    </source>
</evidence>
<evidence type="ECO:0000256" key="5">
    <source>
        <dbReference type="ARBA" id="ARBA00022833"/>
    </source>
</evidence>
<reference evidence="8" key="3">
    <citation type="submission" date="2025-09" db="UniProtKB">
        <authorList>
            <consortium name="Ensembl"/>
        </authorList>
    </citation>
    <scope>IDENTIFICATION</scope>
</reference>
<feature type="binding site" evidence="6">
    <location>
        <position position="303"/>
    </location>
    <ligand>
        <name>Zn(2+)</name>
        <dbReference type="ChEBI" id="CHEBI:29105"/>
    </ligand>
</feature>
<sequence>KIMEVIGQCSTTKARSGKLTLPHQVVDTPVFMPVGTQGTLKGLLPEQLKNIGVQIILGNTYHLGNQPGEEILKEAGGLHQFMGWDRGLLTDSGGFQMVSLIKLSELSESGVKFVHPRDGSVMMLTPEKSMAIQNAIGADIMMQLDDVVTSVETDQERFKEATLRSVRWLDRCLLAHKRSDQFLFPIIQGGLDEELRKTCLREMTTRPVPGFAVGGLSGGECKNDFWKMVTVSTDGLPGNKPRYLMGVGYAVDLIVCVALGCDMFDCVFPTRTARFGSALIPTGQLQLKNAIFATDFAPIQKDCKCSTCETYTRAYLHILFRTSHPSACHMVTVHNVMYQATLMQKIREAILKDKFPDFIKSSFLQLYGDPTKYPNWAVDALNSVGVNLK</sequence>
<feature type="active site" description="Nucleophile" evidence="6">
    <location>
        <position position="265"/>
    </location>
</feature>
<dbReference type="GO" id="GO:0046872">
    <property type="term" value="F:metal ion binding"/>
    <property type="evidence" value="ECO:0007669"/>
    <property type="project" value="UniProtKB-KW"/>
</dbReference>
<feature type="domain" description="tRNA-guanine(15) transglycosylase-like" evidence="7">
    <location>
        <begin position="12"/>
        <end position="363"/>
    </location>
</feature>
<keyword evidence="2 6" id="KW-0808">Transferase</keyword>
<dbReference type="PANTHER" id="PTHR43530:SF1">
    <property type="entry name" value="QUEUINE TRNA-RIBOSYLTRANSFERASE CATALYTIC SUBUNIT 1"/>
    <property type="match status" value="1"/>
</dbReference>
<dbReference type="InterPro" id="IPR002616">
    <property type="entry name" value="tRNA_ribo_trans-like"/>
</dbReference>
<feature type="binding site" evidence="6">
    <location>
        <position position="308"/>
    </location>
    <ligand>
        <name>Zn(2+)</name>
        <dbReference type="ChEBI" id="CHEBI:29105"/>
    </ligand>
</feature>
<dbReference type="Proteomes" id="UP000007875">
    <property type="component" value="Unassembled WGS sequence"/>
</dbReference>
<comment type="similarity">
    <text evidence="6">Belongs to the queuine tRNA-ribosyltransferase family.</text>
</comment>
<feature type="active site" description="Proton acceptor" evidence="6">
    <location>
        <position position="91"/>
    </location>
</feature>
<dbReference type="GO" id="GO:0008479">
    <property type="term" value="F:tRNA-guanosine(34) queuine transglycosylase activity"/>
    <property type="evidence" value="ECO:0007669"/>
    <property type="project" value="UniProtKB-UniRule"/>
</dbReference>
<proteinExistence type="inferred from homology"/>
<dbReference type="SUPFAM" id="SSF51713">
    <property type="entry name" value="tRNA-guanine transglycosylase"/>
    <property type="match status" value="1"/>
</dbReference>
<dbReference type="GO" id="GO:0006400">
    <property type="term" value="P:tRNA modification"/>
    <property type="evidence" value="ECO:0007669"/>
    <property type="project" value="InterPro"/>
</dbReference>
<evidence type="ECO:0000256" key="4">
    <source>
        <dbReference type="ARBA" id="ARBA00022723"/>
    </source>
</evidence>